<keyword evidence="3" id="KW-1185">Reference proteome</keyword>
<keyword evidence="1" id="KW-0472">Membrane</keyword>
<gene>
    <name evidence="2" type="ORF">MCHLO_12269</name>
</gene>
<keyword evidence="1" id="KW-1133">Transmembrane helix</keyword>
<protein>
    <submittedName>
        <fullName evidence="2">Uncharacterized protein</fullName>
    </submittedName>
</protein>
<dbReference type="Proteomes" id="UP000815677">
    <property type="component" value="Unassembled WGS sequence"/>
</dbReference>
<evidence type="ECO:0000313" key="3">
    <source>
        <dbReference type="Proteomes" id="UP000815677"/>
    </source>
</evidence>
<feature type="transmembrane region" description="Helical" evidence="1">
    <location>
        <begin position="20"/>
        <end position="38"/>
    </location>
</feature>
<reference evidence="2" key="1">
    <citation type="submission" date="2014-09" db="EMBL/GenBank/DDBJ databases">
        <title>Genome sequence of the luminous mushroom Mycena chlorophos for searching fungal bioluminescence genes.</title>
        <authorList>
            <person name="Tanaka Y."/>
            <person name="Kasuga D."/>
            <person name="Oba Y."/>
            <person name="Hase S."/>
            <person name="Sato K."/>
            <person name="Oba Y."/>
            <person name="Sakakibara Y."/>
        </authorList>
    </citation>
    <scope>NUCLEOTIDE SEQUENCE</scope>
</reference>
<keyword evidence="1" id="KW-0812">Transmembrane</keyword>
<organism evidence="2 3">
    <name type="scientific">Mycena chlorophos</name>
    <name type="common">Agaric fungus</name>
    <name type="synonym">Agaricus chlorophos</name>
    <dbReference type="NCBI Taxonomy" id="658473"/>
    <lineage>
        <taxon>Eukaryota</taxon>
        <taxon>Fungi</taxon>
        <taxon>Dikarya</taxon>
        <taxon>Basidiomycota</taxon>
        <taxon>Agaricomycotina</taxon>
        <taxon>Agaricomycetes</taxon>
        <taxon>Agaricomycetidae</taxon>
        <taxon>Agaricales</taxon>
        <taxon>Marasmiineae</taxon>
        <taxon>Mycenaceae</taxon>
        <taxon>Mycena</taxon>
    </lineage>
</organism>
<name>A0ABQ0LWQ6_MYCCL</name>
<evidence type="ECO:0000256" key="1">
    <source>
        <dbReference type="SAM" id="Phobius"/>
    </source>
</evidence>
<proteinExistence type="predicted"/>
<evidence type="ECO:0000313" key="2">
    <source>
        <dbReference type="EMBL" id="GAT55510.1"/>
    </source>
</evidence>
<accession>A0ABQ0LWQ6</accession>
<sequence length="171" mass="18745">MALGSDPNNQQPPASQLYQYAVPAALFLIAALIMSFYFRSRARSDAARQHELADIIIGLRSAAEYSGPLVKPILFDAWFDPASSQKHWEEMIPLAARVFGHPPDSVPDKTLADDTTNSEPIPTRLVLEMLILMPSPTPPNLVNADDEPILPYLELGVLETNVRPPTAIVSS</sequence>
<dbReference type="EMBL" id="DF849025">
    <property type="protein sequence ID" value="GAT55510.1"/>
    <property type="molecule type" value="Genomic_DNA"/>
</dbReference>